<dbReference type="InterPro" id="IPR006102">
    <property type="entry name" value="Ig-like_GH2"/>
</dbReference>
<evidence type="ECO:0000313" key="9">
    <source>
        <dbReference type="Proteomes" id="UP000249873"/>
    </source>
</evidence>
<dbReference type="RefSeq" id="WP_111369865.1">
    <property type="nucleotide sequence ID" value="NZ_CP029480.1"/>
</dbReference>
<dbReference type="SUPFAM" id="SSF49785">
    <property type="entry name" value="Galactose-binding domain-like"/>
    <property type="match status" value="1"/>
</dbReference>
<dbReference type="PANTHER" id="PTHR43730">
    <property type="entry name" value="BETA-MANNOSIDASE"/>
    <property type="match status" value="1"/>
</dbReference>
<evidence type="ECO:0000259" key="7">
    <source>
        <dbReference type="Pfam" id="PF22666"/>
    </source>
</evidence>
<dbReference type="Gene3D" id="2.60.40.10">
    <property type="entry name" value="Immunoglobulins"/>
    <property type="match status" value="1"/>
</dbReference>
<dbReference type="GO" id="GO:0004567">
    <property type="term" value="F:beta-mannosidase activity"/>
    <property type="evidence" value="ECO:0007669"/>
    <property type="project" value="UniProtKB-EC"/>
</dbReference>
<name>A0A2Z4G6R3_9BACT</name>
<feature type="domain" description="Glycoside hydrolase family 2 immunoglobulin-like beta-sandwich" evidence="6">
    <location>
        <begin position="213"/>
        <end position="325"/>
    </location>
</feature>
<comment type="similarity">
    <text evidence="2">Belongs to the glycosyl hydrolase 2 family.</text>
</comment>
<dbReference type="GO" id="GO:0005975">
    <property type="term" value="P:carbohydrate metabolic process"/>
    <property type="evidence" value="ECO:0007669"/>
    <property type="project" value="InterPro"/>
</dbReference>
<dbReference type="PANTHER" id="PTHR43730:SF1">
    <property type="entry name" value="BETA-MANNOSIDASE"/>
    <property type="match status" value="1"/>
</dbReference>
<dbReference type="Pfam" id="PF22666">
    <property type="entry name" value="Glyco_hydro_2_N2"/>
    <property type="match status" value="1"/>
</dbReference>
<evidence type="ECO:0000256" key="1">
    <source>
        <dbReference type="ARBA" id="ARBA00000829"/>
    </source>
</evidence>
<dbReference type="InterPro" id="IPR054593">
    <property type="entry name" value="Beta-mannosidase-like_N2"/>
</dbReference>
<keyword evidence="5" id="KW-0326">Glycosidase</keyword>
<feature type="domain" description="Beta-mannosidase-like galactose-binding" evidence="7">
    <location>
        <begin position="59"/>
        <end position="187"/>
    </location>
</feature>
<evidence type="ECO:0000313" key="8">
    <source>
        <dbReference type="EMBL" id="AWV96763.1"/>
    </source>
</evidence>
<dbReference type="InterPro" id="IPR017853">
    <property type="entry name" value="GH"/>
</dbReference>
<dbReference type="InterPro" id="IPR050887">
    <property type="entry name" value="Beta-mannosidase_GH2"/>
</dbReference>
<dbReference type="KEGG" id="als:DJ013_00570"/>
<reference evidence="8 9" key="1">
    <citation type="submission" date="2018-05" db="EMBL/GenBank/DDBJ databases">
        <title>Complete genome sequence of Arcticibacterium luteifluviistationis SM1504T, a cytophagaceae bacterium isolated from Arctic surface seawater.</title>
        <authorList>
            <person name="Li Y."/>
            <person name="Qin Q.-L."/>
        </authorList>
    </citation>
    <scope>NUCLEOTIDE SEQUENCE [LARGE SCALE GENOMIC DNA]</scope>
    <source>
        <strain evidence="8 9">SM1504</strain>
    </source>
</reference>
<dbReference type="Gene3D" id="2.60.120.260">
    <property type="entry name" value="Galactose-binding domain-like"/>
    <property type="match status" value="1"/>
</dbReference>
<gene>
    <name evidence="8" type="ORF">DJ013_00570</name>
</gene>
<dbReference type="InterPro" id="IPR036156">
    <property type="entry name" value="Beta-gal/glucu_dom_sf"/>
</dbReference>
<dbReference type="EC" id="3.2.1.25" evidence="3"/>
<proteinExistence type="inferred from homology"/>
<accession>A0A2Z4G6R3</accession>
<dbReference type="GO" id="GO:0006516">
    <property type="term" value="P:glycoprotein catabolic process"/>
    <property type="evidence" value="ECO:0007669"/>
    <property type="project" value="TreeGrafter"/>
</dbReference>
<sequence>MAAIDKLQSGSPEFEVTDSEKTIIDLSGLNWQFEGTLPGRGVEIGFNEINSDITGDAFNWSYAQVPGDVYSDLWRTGRIDDPHFGRNSVKAKWVPEMEWWYKRQFNLPTEIIGKSLELTFHGIDFAFDAWLNGEFLGTHEGMLTAAKFDVTKIASFDFRRHGANVLMIRLHPAPRRYSQVAGRKPAWHGDYWVSLPPTGIWKPITLETKGEINIDDVFVHGEPTSDQKALLEVELTLKSNHKGKEQVNVEFEIKGKNFDSKTHTFKEQISFDSEVKTYKFSYEIDKAKLWYPWDLGEQNLYTINTKVSTGNEVFEDKAEQTFGIRKIEMLMNPGFSKEEVENPWTVMINGKRHFMRSGTWGGPPDIFFGRASKSKYKELIKLAKEANLNNLRIFGWHPSEIPYFYELCNEAGITVWQDSQPFASLTIPKEESYKKIIIDEAIEIVKSQRNHPCLVILEGAEESFMTASDPAFNLAFVKEIGEAIKPYTKLHFVPGSPLSDDVGIELGFKPKESYHANDLFYAEGKLIMEEYFPALDFAVIPELAISSCPNVESIKKFIPKDEIWPPGPSWGHHWCDFDVLRTLNYEVLGDESVNSLEDFVYASQRAQGVIFQYALEHFRRRKPRTSAVCICHYITFAPDFKWGIVDYYQEKKRSFDHVKKAYQPVLASLEFKQRRWEVGSVLKGNFWVVNDLYETFENCTATIGIKNDEGEVLVTEELVIENIAVDSALKIESFEFDVDSRFTKRFWAFVILKDAKGQVISENDQLLLIGNQEAAKKELNRIGSEAIETKELYGTANYYRYFTGLAGEDGSVEADSKQLTANGF</sequence>
<keyword evidence="9" id="KW-1185">Reference proteome</keyword>
<evidence type="ECO:0000256" key="4">
    <source>
        <dbReference type="ARBA" id="ARBA00022801"/>
    </source>
</evidence>
<dbReference type="InterPro" id="IPR013783">
    <property type="entry name" value="Ig-like_fold"/>
</dbReference>
<dbReference type="OrthoDB" id="9801077at2"/>
<dbReference type="EMBL" id="CP029480">
    <property type="protein sequence ID" value="AWV96763.1"/>
    <property type="molecule type" value="Genomic_DNA"/>
</dbReference>
<dbReference type="Pfam" id="PF00703">
    <property type="entry name" value="Glyco_hydro_2"/>
    <property type="match status" value="1"/>
</dbReference>
<dbReference type="InterPro" id="IPR008979">
    <property type="entry name" value="Galactose-bd-like_sf"/>
</dbReference>
<organism evidence="8 9">
    <name type="scientific">Arcticibacterium luteifluviistationis</name>
    <dbReference type="NCBI Taxonomy" id="1784714"/>
    <lineage>
        <taxon>Bacteria</taxon>
        <taxon>Pseudomonadati</taxon>
        <taxon>Bacteroidota</taxon>
        <taxon>Cytophagia</taxon>
        <taxon>Cytophagales</taxon>
        <taxon>Leadbetterellaceae</taxon>
        <taxon>Arcticibacterium</taxon>
    </lineage>
</organism>
<dbReference type="SUPFAM" id="SSF49303">
    <property type="entry name" value="beta-Galactosidase/glucuronidase domain"/>
    <property type="match status" value="1"/>
</dbReference>
<evidence type="ECO:0000256" key="3">
    <source>
        <dbReference type="ARBA" id="ARBA00012754"/>
    </source>
</evidence>
<evidence type="ECO:0000256" key="5">
    <source>
        <dbReference type="ARBA" id="ARBA00023295"/>
    </source>
</evidence>
<protein>
    <recommendedName>
        <fullName evidence="3">beta-mannosidase</fullName>
        <ecNumber evidence="3">3.2.1.25</ecNumber>
    </recommendedName>
</protein>
<keyword evidence="4" id="KW-0378">Hydrolase</keyword>
<dbReference type="Gene3D" id="3.20.20.80">
    <property type="entry name" value="Glycosidases"/>
    <property type="match status" value="1"/>
</dbReference>
<comment type="catalytic activity">
    <reaction evidence="1">
        <text>Hydrolysis of terminal, non-reducing beta-D-mannose residues in beta-D-mannosides.</text>
        <dbReference type="EC" id="3.2.1.25"/>
    </reaction>
</comment>
<dbReference type="SUPFAM" id="SSF51445">
    <property type="entry name" value="(Trans)glycosidases"/>
    <property type="match status" value="1"/>
</dbReference>
<dbReference type="Proteomes" id="UP000249873">
    <property type="component" value="Chromosome"/>
</dbReference>
<dbReference type="AlphaFoldDB" id="A0A2Z4G6R3"/>
<evidence type="ECO:0000259" key="6">
    <source>
        <dbReference type="Pfam" id="PF00703"/>
    </source>
</evidence>
<evidence type="ECO:0000256" key="2">
    <source>
        <dbReference type="ARBA" id="ARBA00007401"/>
    </source>
</evidence>